<comment type="caution">
    <text evidence="8">The sequence shown here is derived from an EMBL/GenBank/DDBJ whole genome shotgun (WGS) entry which is preliminary data.</text>
</comment>
<dbReference type="Gene3D" id="3.40.50.300">
    <property type="entry name" value="P-loop containing nucleotide triphosphate hydrolases"/>
    <property type="match status" value="1"/>
</dbReference>
<evidence type="ECO:0000313" key="8">
    <source>
        <dbReference type="EMBL" id="GLJ75096.1"/>
    </source>
</evidence>
<organism evidence="8 9">
    <name type="scientific">Leifsonia poae</name>
    <dbReference type="NCBI Taxonomy" id="110933"/>
    <lineage>
        <taxon>Bacteria</taxon>
        <taxon>Bacillati</taxon>
        <taxon>Actinomycetota</taxon>
        <taxon>Actinomycetes</taxon>
        <taxon>Micrococcales</taxon>
        <taxon>Microbacteriaceae</taxon>
        <taxon>Leifsonia</taxon>
    </lineage>
</organism>
<keyword evidence="2" id="KW-0813">Transport</keyword>
<proteinExistence type="predicted"/>
<keyword evidence="4 8" id="KW-0067">ATP-binding</keyword>
<dbReference type="InterPro" id="IPR027417">
    <property type="entry name" value="P-loop_NTPase"/>
</dbReference>
<evidence type="ECO:0000256" key="1">
    <source>
        <dbReference type="ARBA" id="ARBA00004202"/>
    </source>
</evidence>
<evidence type="ECO:0000256" key="6">
    <source>
        <dbReference type="SAM" id="MobiDB-lite"/>
    </source>
</evidence>
<dbReference type="AlphaFoldDB" id="A0A9W6H6Y4"/>
<reference evidence="8" key="1">
    <citation type="journal article" date="2014" name="Int. J. Syst. Evol. Microbiol.">
        <title>Complete genome sequence of Corynebacterium casei LMG S-19264T (=DSM 44701T), isolated from a smear-ripened cheese.</title>
        <authorList>
            <consortium name="US DOE Joint Genome Institute (JGI-PGF)"/>
            <person name="Walter F."/>
            <person name="Albersmeier A."/>
            <person name="Kalinowski J."/>
            <person name="Ruckert C."/>
        </authorList>
    </citation>
    <scope>NUCLEOTIDE SEQUENCE</scope>
    <source>
        <strain evidence="8">VKM Ac-1401</strain>
    </source>
</reference>
<keyword evidence="5" id="KW-0046">Antibiotic resistance</keyword>
<protein>
    <submittedName>
        <fullName evidence="8">ABC transporter ATP-binding protein</fullName>
    </submittedName>
</protein>
<dbReference type="InterPro" id="IPR003439">
    <property type="entry name" value="ABC_transporter-like_ATP-bd"/>
</dbReference>
<dbReference type="PANTHER" id="PTHR42711:SF17">
    <property type="entry name" value="ABC TRANSPORTER ATP-BINDING PROTEIN"/>
    <property type="match status" value="1"/>
</dbReference>
<dbReference type="GO" id="GO:0016887">
    <property type="term" value="F:ATP hydrolysis activity"/>
    <property type="evidence" value="ECO:0007669"/>
    <property type="project" value="InterPro"/>
</dbReference>
<keyword evidence="9" id="KW-1185">Reference proteome</keyword>
<dbReference type="InterPro" id="IPR050763">
    <property type="entry name" value="ABC_transporter_ATP-binding"/>
</dbReference>
<feature type="domain" description="ABC transporter" evidence="7">
    <location>
        <begin position="18"/>
        <end position="241"/>
    </location>
</feature>
<dbReference type="GO" id="GO:0046677">
    <property type="term" value="P:response to antibiotic"/>
    <property type="evidence" value="ECO:0007669"/>
    <property type="project" value="UniProtKB-KW"/>
</dbReference>
<dbReference type="PROSITE" id="PS00211">
    <property type="entry name" value="ABC_TRANSPORTER_1"/>
    <property type="match status" value="1"/>
</dbReference>
<dbReference type="Proteomes" id="UP001142372">
    <property type="component" value="Unassembled WGS sequence"/>
</dbReference>
<evidence type="ECO:0000256" key="4">
    <source>
        <dbReference type="ARBA" id="ARBA00022840"/>
    </source>
</evidence>
<dbReference type="InterPro" id="IPR003593">
    <property type="entry name" value="AAA+_ATPase"/>
</dbReference>
<evidence type="ECO:0000313" key="9">
    <source>
        <dbReference type="Proteomes" id="UP001142372"/>
    </source>
</evidence>
<dbReference type="PROSITE" id="PS50893">
    <property type="entry name" value="ABC_TRANSPORTER_2"/>
    <property type="match status" value="1"/>
</dbReference>
<reference evidence="8" key="2">
    <citation type="submission" date="2023-01" db="EMBL/GenBank/DDBJ databases">
        <authorList>
            <person name="Sun Q."/>
            <person name="Evtushenko L."/>
        </authorList>
    </citation>
    <scope>NUCLEOTIDE SEQUENCE</scope>
    <source>
        <strain evidence="8">VKM Ac-1401</strain>
    </source>
</reference>
<dbReference type="PANTHER" id="PTHR42711">
    <property type="entry name" value="ABC TRANSPORTER ATP-BINDING PROTEIN"/>
    <property type="match status" value="1"/>
</dbReference>
<accession>A0A9W6H6Y4</accession>
<dbReference type="CDD" id="cd03230">
    <property type="entry name" value="ABC_DR_subfamily_A"/>
    <property type="match status" value="1"/>
</dbReference>
<dbReference type="GO" id="GO:0005886">
    <property type="term" value="C:plasma membrane"/>
    <property type="evidence" value="ECO:0007669"/>
    <property type="project" value="UniProtKB-SubCell"/>
</dbReference>
<keyword evidence="3" id="KW-0547">Nucleotide-binding</keyword>
<evidence type="ECO:0000256" key="5">
    <source>
        <dbReference type="ARBA" id="ARBA00023251"/>
    </source>
</evidence>
<evidence type="ECO:0000259" key="7">
    <source>
        <dbReference type="PROSITE" id="PS50893"/>
    </source>
</evidence>
<gene>
    <name evidence="8" type="ORF">GCM10017584_06690</name>
</gene>
<dbReference type="SMART" id="SM00382">
    <property type="entry name" value="AAA"/>
    <property type="match status" value="1"/>
</dbReference>
<dbReference type="GO" id="GO:0005524">
    <property type="term" value="F:ATP binding"/>
    <property type="evidence" value="ECO:0007669"/>
    <property type="project" value="UniProtKB-KW"/>
</dbReference>
<feature type="region of interest" description="Disordered" evidence="6">
    <location>
        <begin position="326"/>
        <end position="350"/>
    </location>
</feature>
<dbReference type="EMBL" id="BSEN01000002">
    <property type="protein sequence ID" value="GLJ75096.1"/>
    <property type="molecule type" value="Genomic_DNA"/>
</dbReference>
<dbReference type="Pfam" id="PF00005">
    <property type="entry name" value="ABC_tran"/>
    <property type="match status" value="1"/>
</dbReference>
<comment type="subcellular location">
    <subcellularLocation>
        <location evidence="1">Cell membrane</location>
        <topology evidence="1">Peripheral membrane protein</topology>
    </subcellularLocation>
</comment>
<evidence type="ECO:0000256" key="2">
    <source>
        <dbReference type="ARBA" id="ARBA00022448"/>
    </source>
</evidence>
<sequence length="350" mass="36638">MPGGASGHAEKVNQTPAIQLTDLRKSFGSLQAVNGVSLTIQPGEVVALLGPNGAGKSTTIDLALGLAHPTAGTAALFGEQPRSAIEAGRVGAMLQGGALLPTLTVAQSVALVASAHRHPLSVAEALERARCTEIARQKVSKLSGGQMQRARFAVAVVSNPDLLFLDEPTAAMDVEARRTFWQSMREFTDEGRTVVFATHYLDEADAYADRIVMLSKGRIVADGTPNEVKAVVSGRRIRASAEFAWSAAVEESLLRLPGVRSLDHRGDQFTIVSDDSDATLRSLLATHDDIHDIEVTAHTMDDAFLALTEGSAALATSDDQTAALAAAADDTPAPATTAVPETTLANGATR</sequence>
<dbReference type="InterPro" id="IPR017871">
    <property type="entry name" value="ABC_transporter-like_CS"/>
</dbReference>
<name>A0A9W6H6Y4_9MICO</name>
<dbReference type="SUPFAM" id="SSF52540">
    <property type="entry name" value="P-loop containing nucleoside triphosphate hydrolases"/>
    <property type="match status" value="1"/>
</dbReference>
<evidence type="ECO:0000256" key="3">
    <source>
        <dbReference type="ARBA" id="ARBA00022741"/>
    </source>
</evidence>